<evidence type="ECO:0000313" key="1">
    <source>
        <dbReference type="EMBL" id="TWT78870.1"/>
    </source>
</evidence>
<protein>
    <submittedName>
        <fullName evidence="1">Uncharacterized protein</fullName>
    </submittedName>
</protein>
<dbReference type="AlphaFoldDB" id="A0A5C5YVK6"/>
<dbReference type="Proteomes" id="UP000315010">
    <property type="component" value="Unassembled WGS sequence"/>
</dbReference>
<sequence length="78" mass="9031">MVAKREDERIDVGLDGIEWSNAMKAKQRAIDLGDWRTPVTSDIRRHSLVSVHPGIDFFDAMHFPLDPIRRVNFFHNVS</sequence>
<dbReference type="EMBL" id="SJPJ01000001">
    <property type="protein sequence ID" value="TWT78870.1"/>
    <property type="molecule type" value="Genomic_DNA"/>
</dbReference>
<accession>A0A5C5YVK6</accession>
<comment type="caution">
    <text evidence="1">The sequence shown here is derived from an EMBL/GenBank/DDBJ whole genome shotgun (WGS) entry which is preliminary data.</text>
</comment>
<keyword evidence="2" id="KW-1185">Reference proteome</keyword>
<name>A0A5C5YVK6_9BACT</name>
<organism evidence="1 2">
    <name type="scientific">Novipirellula herctigrandis</name>
    <dbReference type="NCBI Taxonomy" id="2527986"/>
    <lineage>
        <taxon>Bacteria</taxon>
        <taxon>Pseudomonadati</taxon>
        <taxon>Planctomycetota</taxon>
        <taxon>Planctomycetia</taxon>
        <taxon>Pirellulales</taxon>
        <taxon>Pirellulaceae</taxon>
        <taxon>Novipirellula</taxon>
    </lineage>
</organism>
<reference evidence="1 2" key="1">
    <citation type="submission" date="2019-02" db="EMBL/GenBank/DDBJ databases">
        <title>Deep-cultivation of Planctomycetes and their phenomic and genomic characterization uncovers novel biology.</title>
        <authorList>
            <person name="Wiegand S."/>
            <person name="Jogler M."/>
            <person name="Boedeker C."/>
            <person name="Pinto D."/>
            <person name="Vollmers J."/>
            <person name="Rivas-Marin E."/>
            <person name="Kohn T."/>
            <person name="Peeters S.H."/>
            <person name="Heuer A."/>
            <person name="Rast P."/>
            <person name="Oberbeckmann S."/>
            <person name="Bunk B."/>
            <person name="Jeske O."/>
            <person name="Meyerdierks A."/>
            <person name="Storesund J.E."/>
            <person name="Kallscheuer N."/>
            <person name="Luecker S."/>
            <person name="Lage O.M."/>
            <person name="Pohl T."/>
            <person name="Merkel B.J."/>
            <person name="Hornburger P."/>
            <person name="Mueller R.-W."/>
            <person name="Bruemmer F."/>
            <person name="Labrenz M."/>
            <person name="Spormann A.M."/>
            <person name="Op Den Camp H."/>
            <person name="Overmann J."/>
            <person name="Amann R."/>
            <person name="Jetten M.S.M."/>
            <person name="Mascher T."/>
            <person name="Medema M.H."/>
            <person name="Devos D.P."/>
            <person name="Kaster A.-K."/>
            <person name="Ovreas L."/>
            <person name="Rohde M."/>
            <person name="Galperin M.Y."/>
            <person name="Jogler C."/>
        </authorList>
    </citation>
    <scope>NUCLEOTIDE SEQUENCE [LARGE SCALE GENOMIC DNA]</scope>
    <source>
        <strain evidence="1 2">CA13</strain>
    </source>
</reference>
<proteinExistence type="predicted"/>
<gene>
    <name evidence="1" type="ORF">CA13_02670</name>
</gene>
<evidence type="ECO:0000313" key="2">
    <source>
        <dbReference type="Proteomes" id="UP000315010"/>
    </source>
</evidence>